<name>A0A9D5AN16_PEA</name>
<evidence type="ECO:0000313" key="2">
    <source>
        <dbReference type="EMBL" id="KAI5415013.1"/>
    </source>
</evidence>
<dbReference type="PANTHER" id="PTHR34410">
    <property type="entry name" value="INTRON-ENCODED HOMING ENDONUCLEASE, PUTATIVE-RELATED"/>
    <property type="match status" value="1"/>
</dbReference>
<proteinExistence type="predicted"/>
<dbReference type="Gramene" id="Psat04G0045700-T1">
    <property type="protein sequence ID" value="KAI5415013.1"/>
    <property type="gene ID" value="KIW84_040457"/>
</dbReference>
<keyword evidence="3" id="KW-1185">Reference proteome</keyword>
<reference evidence="2 3" key="1">
    <citation type="journal article" date="2022" name="Nat. Genet.">
        <title>Improved pea reference genome and pan-genome highlight genomic features and evolutionary characteristics.</title>
        <authorList>
            <person name="Yang T."/>
            <person name="Liu R."/>
            <person name="Luo Y."/>
            <person name="Hu S."/>
            <person name="Wang D."/>
            <person name="Wang C."/>
            <person name="Pandey M.K."/>
            <person name="Ge S."/>
            <person name="Xu Q."/>
            <person name="Li N."/>
            <person name="Li G."/>
            <person name="Huang Y."/>
            <person name="Saxena R.K."/>
            <person name="Ji Y."/>
            <person name="Li M."/>
            <person name="Yan X."/>
            <person name="He Y."/>
            <person name="Liu Y."/>
            <person name="Wang X."/>
            <person name="Xiang C."/>
            <person name="Varshney R.K."/>
            <person name="Ding H."/>
            <person name="Gao S."/>
            <person name="Zong X."/>
        </authorList>
    </citation>
    <scope>NUCLEOTIDE SEQUENCE [LARGE SCALE GENOMIC DNA]</scope>
    <source>
        <strain evidence="2 3">cv. Zhongwan 6</strain>
    </source>
</reference>
<protein>
    <submittedName>
        <fullName evidence="2">Uncharacterized protein</fullName>
    </submittedName>
</protein>
<feature type="region of interest" description="Disordered" evidence="1">
    <location>
        <begin position="22"/>
        <end position="44"/>
    </location>
</feature>
<accession>A0A9D5AN16</accession>
<evidence type="ECO:0000313" key="3">
    <source>
        <dbReference type="Proteomes" id="UP001058974"/>
    </source>
</evidence>
<dbReference type="Proteomes" id="UP001058974">
    <property type="component" value="Chromosome 4"/>
</dbReference>
<dbReference type="AlphaFoldDB" id="A0A9D5AN16"/>
<sequence length="176" mass="19227">MNPTIYLMAVGDELLEPKPELRQNAQTQTSKDHCNDTTEKQKNTQQIPELLGDGFVVQLAPLSYGDGGLKVVEEGERRGRLRLDGSFRRWGRTTAKAFSKDVFINQERKLGARRRSDTVLVSTINDADQGSADVAFRTPLAPYEKSKSLGSGGSMVARLKLKGIDGRAPPGVEPAA</sequence>
<comment type="caution">
    <text evidence="2">The sequence shown here is derived from an EMBL/GenBank/DDBJ whole genome shotgun (WGS) entry which is preliminary data.</text>
</comment>
<feature type="compositionally biased region" description="Basic and acidic residues" evidence="1">
    <location>
        <begin position="30"/>
        <end position="42"/>
    </location>
</feature>
<evidence type="ECO:0000256" key="1">
    <source>
        <dbReference type="SAM" id="MobiDB-lite"/>
    </source>
</evidence>
<dbReference type="PANTHER" id="PTHR34410:SF2">
    <property type="entry name" value="RRNA INTRON-ENCODED HOMING ENDONUCLEASE"/>
    <property type="match status" value="1"/>
</dbReference>
<gene>
    <name evidence="2" type="ORF">KIW84_040457</name>
</gene>
<dbReference type="EMBL" id="JAMSHJ010000004">
    <property type="protein sequence ID" value="KAI5415013.1"/>
    <property type="molecule type" value="Genomic_DNA"/>
</dbReference>
<organism evidence="2 3">
    <name type="scientific">Pisum sativum</name>
    <name type="common">Garden pea</name>
    <name type="synonym">Lathyrus oleraceus</name>
    <dbReference type="NCBI Taxonomy" id="3888"/>
    <lineage>
        <taxon>Eukaryota</taxon>
        <taxon>Viridiplantae</taxon>
        <taxon>Streptophyta</taxon>
        <taxon>Embryophyta</taxon>
        <taxon>Tracheophyta</taxon>
        <taxon>Spermatophyta</taxon>
        <taxon>Magnoliopsida</taxon>
        <taxon>eudicotyledons</taxon>
        <taxon>Gunneridae</taxon>
        <taxon>Pentapetalae</taxon>
        <taxon>rosids</taxon>
        <taxon>fabids</taxon>
        <taxon>Fabales</taxon>
        <taxon>Fabaceae</taxon>
        <taxon>Papilionoideae</taxon>
        <taxon>50 kb inversion clade</taxon>
        <taxon>NPAAA clade</taxon>
        <taxon>Hologalegina</taxon>
        <taxon>IRL clade</taxon>
        <taxon>Fabeae</taxon>
        <taxon>Lathyrus</taxon>
    </lineage>
</organism>